<dbReference type="InterPro" id="IPR036890">
    <property type="entry name" value="HATPase_C_sf"/>
</dbReference>
<keyword evidence="10" id="KW-0614">Plasmid</keyword>
<reference evidence="10 11" key="1">
    <citation type="submission" date="2017-12" db="EMBL/GenBank/DDBJ databases">
        <title>Genomes of bacteria within cyanobacterial aggregates.</title>
        <authorList>
            <person name="Cai H."/>
        </authorList>
    </citation>
    <scope>NUCLEOTIDE SEQUENCE [LARGE SCALE GENOMIC DNA]</scope>
    <source>
        <strain evidence="10 11">TH16</strain>
        <plasmid evidence="10 11">unnamed1</plasmid>
    </source>
</reference>
<dbReference type="SMART" id="SM00387">
    <property type="entry name" value="HATPase_c"/>
    <property type="match status" value="1"/>
</dbReference>
<dbReference type="PROSITE" id="PS50851">
    <property type="entry name" value="CHEW"/>
    <property type="match status" value="1"/>
</dbReference>
<dbReference type="OrthoDB" id="9803176at2"/>
<dbReference type="FunFam" id="3.30.565.10:FF:000016">
    <property type="entry name" value="Chemotaxis protein CheA, putative"/>
    <property type="match status" value="1"/>
</dbReference>
<dbReference type="EMBL" id="CP025613">
    <property type="protein sequence ID" value="AUN33018.1"/>
    <property type="molecule type" value="Genomic_DNA"/>
</dbReference>
<dbReference type="InterPro" id="IPR036641">
    <property type="entry name" value="HPT_dom_sf"/>
</dbReference>
<gene>
    <name evidence="10" type="ORF">C0V82_21645</name>
</gene>
<organism evidence="10 11">
    <name type="scientific">Niveispirillum cyanobacteriorum</name>
    <dbReference type="NCBI Taxonomy" id="1612173"/>
    <lineage>
        <taxon>Bacteria</taxon>
        <taxon>Pseudomonadati</taxon>
        <taxon>Pseudomonadota</taxon>
        <taxon>Alphaproteobacteria</taxon>
        <taxon>Rhodospirillales</taxon>
        <taxon>Azospirillaceae</taxon>
        <taxon>Niveispirillum</taxon>
    </lineage>
</organism>
<evidence type="ECO:0000256" key="1">
    <source>
        <dbReference type="ARBA" id="ARBA00000085"/>
    </source>
</evidence>
<dbReference type="EC" id="2.7.13.3" evidence="2"/>
<dbReference type="InterPro" id="IPR003594">
    <property type="entry name" value="HATPase_dom"/>
</dbReference>
<accession>A0A2K9NIV1</accession>
<dbReference type="PRINTS" id="PR00344">
    <property type="entry name" value="BCTRLSENSOR"/>
</dbReference>
<evidence type="ECO:0000256" key="9">
    <source>
        <dbReference type="SAM" id="MobiDB-lite"/>
    </source>
</evidence>
<evidence type="ECO:0000256" key="6">
    <source>
        <dbReference type="ARBA" id="ARBA00022777"/>
    </source>
</evidence>
<dbReference type="SUPFAM" id="SSF52172">
    <property type="entry name" value="CheY-like"/>
    <property type="match status" value="1"/>
</dbReference>
<proteinExistence type="predicted"/>
<dbReference type="SMART" id="SM00448">
    <property type="entry name" value="REC"/>
    <property type="match status" value="1"/>
</dbReference>
<evidence type="ECO:0000256" key="5">
    <source>
        <dbReference type="ARBA" id="ARBA00022679"/>
    </source>
</evidence>
<dbReference type="PROSITE" id="PS50894">
    <property type="entry name" value="HPT"/>
    <property type="match status" value="1"/>
</dbReference>
<comment type="catalytic activity">
    <reaction evidence="1">
        <text>ATP + protein L-histidine = ADP + protein N-phospho-L-histidine.</text>
        <dbReference type="EC" id="2.7.13.3"/>
    </reaction>
</comment>
<evidence type="ECO:0000256" key="3">
    <source>
        <dbReference type="ARBA" id="ARBA00021495"/>
    </source>
</evidence>
<sequence>MNSRNEQLFQRLLAMFMVEAEEHVGSLAVSLRELEAGVSEQRARELIEKTFREVHTLKGAARTVNLSHLVALCHAMESLLALLKRGELRLGPGVVAVLADGFAALRRMVPNEVNGNSPPPVEGLDTLIARLEGAAKGEAAAPVVAAAPPTPSAPVVEAPKQPPLPPKPPPAPAKRVQAEEPFVAGPRQTLRVPIERLDFLLHQAEELINAKLSGGERVAEIKALGTGLMDRMRTRQRLDSAQQAEHDAQTLAWVATKLSRLALEADHDVRGLSKGVDSLLSGTKQVLMLPAGTLLEPVAQDLRDLSRRQGKDIQLELAGQELELDRRVQEELREALLHLARNAIDHGIERPEERMAAGKPARATISLTVSQRDGGRAEIAISDDGKGMDLGRLTQEAVQTGLLEAEQAAGLAPDQIMALAFQSGLSTSDGVTDISGRGLGLAIVQEKVERLGGTVTVESQPGQGTVFRLLLPVTMAAFRVVMTAVGGNVYAMPTNRIERVGRVASAEVQMVEGREMLRIDGRPLALVRLSDLLHLPGTGPSGDFRAYVVLAAAGQRLAVEVETVLGESEILMKPLAWPLTRVPGVAGAVALPSGRLGFVLNVHDLLRAALRPDFQARSARPVTANATPTRKSILIAEDSITARTLFKHVLEAAGFRVRTCVDGMEAWNVLAGEMFDLVVSDVEMPRMSGFELIASIRQDPRLSEIPAILITSLETREDRERGVDVGASAYIVKKSFDQSDLLEIIGRLI</sequence>
<dbReference type="Gene3D" id="1.20.120.160">
    <property type="entry name" value="HPT domain"/>
    <property type="match status" value="1"/>
</dbReference>
<name>A0A2K9NIV1_9PROT</name>
<feature type="compositionally biased region" description="Low complexity" evidence="9">
    <location>
        <begin position="142"/>
        <end position="159"/>
    </location>
</feature>
<dbReference type="Proteomes" id="UP000234752">
    <property type="component" value="Plasmid unnamed1"/>
</dbReference>
<dbReference type="PANTHER" id="PTHR43395">
    <property type="entry name" value="SENSOR HISTIDINE KINASE CHEA"/>
    <property type="match status" value="1"/>
</dbReference>
<comment type="function">
    <text evidence="8">Involved in the transmission of sensory signals from the chemoreceptors to the flagellar motors. CheA is autophosphorylated; it can transfer its phosphate group to either CheB or CheY.</text>
</comment>
<evidence type="ECO:0000256" key="2">
    <source>
        <dbReference type="ARBA" id="ARBA00012438"/>
    </source>
</evidence>
<dbReference type="SUPFAM" id="SSF55874">
    <property type="entry name" value="ATPase domain of HSP90 chaperone/DNA topoisomerase II/histidine kinase"/>
    <property type="match status" value="1"/>
</dbReference>
<dbReference type="PROSITE" id="PS50109">
    <property type="entry name" value="HIS_KIN"/>
    <property type="match status" value="1"/>
</dbReference>
<dbReference type="Gene3D" id="2.30.30.40">
    <property type="entry name" value="SH3 Domains"/>
    <property type="match status" value="1"/>
</dbReference>
<keyword evidence="11" id="KW-1185">Reference proteome</keyword>
<dbReference type="GO" id="GO:0006935">
    <property type="term" value="P:chemotaxis"/>
    <property type="evidence" value="ECO:0007669"/>
    <property type="project" value="InterPro"/>
</dbReference>
<dbReference type="Pfam" id="PF01627">
    <property type="entry name" value="Hpt"/>
    <property type="match status" value="1"/>
</dbReference>
<geneLocation type="plasmid" evidence="10 11">
    <name>unnamed1</name>
</geneLocation>
<keyword evidence="7" id="KW-0902">Two-component regulatory system</keyword>
<dbReference type="PANTHER" id="PTHR43395:SF8">
    <property type="entry name" value="HISTIDINE KINASE"/>
    <property type="match status" value="1"/>
</dbReference>
<dbReference type="SUPFAM" id="SSF50341">
    <property type="entry name" value="CheW-like"/>
    <property type="match status" value="1"/>
</dbReference>
<keyword evidence="4" id="KW-0597">Phosphoprotein</keyword>
<dbReference type="CDD" id="cd00088">
    <property type="entry name" value="HPT"/>
    <property type="match status" value="1"/>
</dbReference>
<dbReference type="InterPro" id="IPR036061">
    <property type="entry name" value="CheW-like_dom_sf"/>
</dbReference>
<dbReference type="InterPro" id="IPR011006">
    <property type="entry name" value="CheY-like_superfamily"/>
</dbReference>
<dbReference type="Pfam" id="PF02518">
    <property type="entry name" value="HATPase_c"/>
    <property type="match status" value="1"/>
</dbReference>
<dbReference type="Gene3D" id="3.30.565.10">
    <property type="entry name" value="Histidine kinase-like ATPase, C-terminal domain"/>
    <property type="match status" value="1"/>
</dbReference>
<dbReference type="Pfam" id="PF01584">
    <property type="entry name" value="CheW"/>
    <property type="match status" value="1"/>
</dbReference>
<evidence type="ECO:0000313" key="10">
    <source>
        <dbReference type="EMBL" id="AUN33018.1"/>
    </source>
</evidence>
<feature type="region of interest" description="Disordered" evidence="9">
    <location>
        <begin position="142"/>
        <end position="176"/>
    </location>
</feature>
<evidence type="ECO:0000256" key="4">
    <source>
        <dbReference type="ARBA" id="ARBA00022553"/>
    </source>
</evidence>
<dbReference type="InterPro" id="IPR001789">
    <property type="entry name" value="Sig_transdc_resp-reg_receiver"/>
</dbReference>
<dbReference type="PROSITE" id="PS50110">
    <property type="entry name" value="RESPONSE_REGULATORY"/>
    <property type="match status" value="1"/>
</dbReference>
<dbReference type="InterPro" id="IPR002545">
    <property type="entry name" value="CheW-lke_dom"/>
</dbReference>
<evidence type="ECO:0000256" key="8">
    <source>
        <dbReference type="ARBA" id="ARBA00035100"/>
    </source>
</evidence>
<dbReference type="SMART" id="SM00073">
    <property type="entry name" value="HPT"/>
    <property type="match status" value="1"/>
</dbReference>
<dbReference type="SMART" id="SM00260">
    <property type="entry name" value="CheW"/>
    <property type="match status" value="1"/>
</dbReference>
<dbReference type="InterPro" id="IPR008207">
    <property type="entry name" value="Sig_transdc_His_kin_Hpt_dom"/>
</dbReference>
<dbReference type="AlphaFoldDB" id="A0A2K9NIV1"/>
<dbReference type="InterPro" id="IPR005467">
    <property type="entry name" value="His_kinase_dom"/>
</dbReference>
<dbReference type="InterPro" id="IPR051315">
    <property type="entry name" value="Bact_Chemotaxis_CheA"/>
</dbReference>
<feature type="compositionally biased region" description="Pro residues" evidence="9">
    <location>
        <begin position="160"/>
        <end position="172"/>
    </location>
</feature>
<protein>
    <recommendedName>
        <fullName evidence="3">Chemotaxis protein CheA</fullName>
        <ecNumber evidence="2">2.7.13.3</ecNumber>
    </recommendedName>
</protein>
<evidence type="ECO:0000256" key="7">
    <source>
        <dbReference type="ARBA" id="ARBA00023012"/>
    </source>
</evidence>
<dbReference type="InterPro" id="IPR004358">
    <property type="entry name" value="Sig_transdc_His_kin-like_C"/>
</dbReference>
<dbReference type="Gene3D" id="3.40.50.2300">
    <property type="match status" value="1"/>
</dbReference>
<dbReference type="KEGG" id="ncb:C0V82_21645"/>
<keyword evidence="5" id="KW-0808">Transferase</keyword>
<dbReference type="GO" id="GO:0000155">
    <property type="term" value="F:phosphorelay sensor kinase activity"/>
    <property type="evidence" value="ECO:0007669"/>
    <property type="project" value="UniProtKB-ARBA"/>
</dbReference>
<dbReference type="RefSeq" id="WP_102114542.1">
    <property type="nucleotide sequence ID" value="NZ_BMGN01000001.1"/>
</dbReference>
<dbReference type="Pfam" id="PF00072">
    <property type="entry name" value="Response_reg"/>
    <property type="match status" value="1"/>
</dbReference>
<dbReference type="SUPFAM" id="SSF47226">
    <property type="entry name" value="Histidine-containing phosphotransfer domain, HPT domain"/>
    <property type="match status" value="1"/>
</dbReference>
<evidence type="ECO:0000313" key="11">
    <source>
        <dbReference type="Proteomes" id="UP000234752"/>
    </source>
</evidence>
<keyword evidence="6 10" id="KW-0418">Kinase</keyword>